<sequence>MAERIILHVGAPKTGSTYLQNVLWDNESTLRQAGFLLPGGRSAHYQAMGDLRGGLWYEPTAPWTWDRLAAVAADWPGTVIISEEMLGAATAEQCRDGLARLPAAETHVVVTGRDLWRAIPSSWQQAVRARGVGTFTSYVAGLRDGTNPAFWAHQTPLPILQRWGATLPADRRHLVTVPPAGADRDLLWTRFARALGIPAGLCRVGEPASNASLGAVETELLRRVNAALGDRLPLRVPYLRVVRRHLIRPILMQRDRRLDFGLPVELGDWVRDAARRQVAELAAFPCEVDGDLTDLVPGELRERGNPDRLSTAELLDASVQTIVDLLERLESLVETEPAVAAGNPPGRRSVPRRLGAGLRRRLTGG</sequence>
<reference evidence="1 2" key="1">
    <citation type="submission" date="2020-08" db="EMBL/GenBank/DDBJ databases">
        <title>Whole genome shotgun sequence of Actinocatenispora thailandica NBRC 105041.</title>
        <authorList>
            <person name="Komaki H."/>
            <person name="Tamura T."/>
        </authorList>
    </citation>
    <scope>NUCLEOTIDE SEQUENCE [LARGE SCALE GENOMIC DNA]</scope>
    <source>
        <strain evidence="1 2">NBRC 105041</strain>
    </source>
</reference>
<name>A0A7R7DJ74_9ACTN</name>
<dbReference type="InterPro" id="IPR027417">
    <property type="entry name" value="P-loop_NTPase"/>
</dbReference>
<evidence type="ECO:0008006" key="3">
    <source>
        <dbReference type="Google" id="ProtNLM"/>
    </source>
</evidence>
<dbReference type="RefSeq" id="WP_203959709.1">
    <property type="nucleotide sequence ID" value="NZ_AP023355.1"/>
</dbReference>
<dbReference type="Proteomes" id="UP000611640">
    <property type="component" value="Chromosome"/>
</dbReference>
<accession>A0A7R7DJ74</accession>
<protein>
    <recommendedName>
        <fullName evidence="3">Sulfotransferase family protein</fullName>
    </recommendedName>
</protein>
<evidence type="ECO:0000313" key="2">
    <source>
        <dbReference type="Proteomes" id="UP000611640"/>
    </source>
</evidence>
<evidence type="ECO:0000313" key="1">
    <source>
        <dbReference type="EMBL" id="BCJ32695.1"/>
    </source>
</evidence>
<dbReference type="EMBL" id="AP023355">
    <property type="protein sequence ID" value="BCJ32695.1"/>
    <property type="molecule type" value="Genomic_DNA"/>
</dbReference>
<dbReference type="SUPFAM" id="SSF52540">
    <property type="entry name" value="P-loop containing nucleoside triphosphate hydrolases"/>
    <property type="match status" value="1"/>
</dbReference>
<dbReference type="AlphaFoldDB" id="A0A7R7DJ74"/>
<organism evidence="1 2">
    <name type="scientific">Actinocatenispora thailandica</name>
    <dbReference type="NCBI Taxonomy" id="227318"/>
    <lineage>
        <taxon>Bacteria</taxon>
        <taxon>Bacillati</taxon>
        <taxon>Actinomycetota</taxon>
        <taxon>Actinomycetes</taxon>
        <taxon>Micromonosporales</taxon>
        <taxon>Micromonosporaceae</taxon>
        <taxon>Actinocatenispora</taxon>
    </lineage>
</organism>
<gene>
    <name evidence="1" type="ORF">Athai_01980</name>
</gene>
<proteinExistence type="predicted"/>
<dbReference type="KEGG" id="atl:Athai_01980"/>
<keyword evidence="2" id="KW-1185">Reference proteome</keyword>